<proteinExistence type="predicted"/>
<dbReference type="EMBL" id="JBGFUD010010390">
    <property type="protein sequence ID" value="MFH4982890.1"/>
    <property type="molecule type" value="Genomic_DNA"/>
</dbReference>
<reference evidence="1 2" key="1">
    <citation type="submission" date="2024-08" db="EMBL/GenBank/DDBJ databases">
        <title>Gnathostoma spinigerum genome.</title>
        <authorList>
            <person name="Gonzalez-Bertolin B."/>
            <person name="Monzon S."/>
            <person name="Zaballos A."/>
            <person name="Jimenez P."/>
            <person name="Dekumyoy P."/>
            <person name="Varona S."/>
            <person name="Cuesta I."/>
            <person name="Sumanam S."/>
            <person name="Adisakwattana P."/>
            <person name="Gasser R.B."/>
            <person name="Hernandez-Gonzalez A."/>
            <person name="Young N.D."/>
            <person name="Perteguer M.J."/>
        </authorList>
    </citation>
    <scope>NUCLEOTIDE SEQUENCE [LARGE SCALE GENOMIC DNA]</scope>
    <source>
        <strain evidence="1">AL3</strain>
        <tissue evidence="1">Liver</tissue>
    </source>
</reference>
<protein>
    <submittedName>
        <fullName evidence="1">Uncharacterized protein</fullName>
    </submittedName>
</protein>
<accession>A0ABD6F1U8</accession>
<name>A0ABD6F1U8_9BILA</name>
<comment type="caution">
    <text evidence="1">The sequence shown here is derived from an EMBL/GenBank/DDBJ whole genome shotgun (WGS) entry which is preliminary data.</text>
</comment>
<evidence type="ECO:0000313" key="1">
    <source>
        <dbReference type="EMBL" id="MFH4982890.1"/>
    </source>
</evidence>
<organism evidence="1 2">
    <name type="scientific">Gnathostoma spinigerum</name>
    <dbReference type="NCBI Taxonomy" id="75299"/>
    <lineage>
        <taxon>Eukaryota</taxon>
        <taxon>Metazoa</taxon>
        <taxon>Ecdysozoa</taxon>
        <taxon>Nematoda</taxon>
        <taxon>Chromadorea</taxon>
        <taxon>Rhabditida</taxon>
        <taxon>Spirurina</taxon>
        <taxon>Gnathostomatomorpha</taxon>
        <taxon>Gnathostomatoidea</taxon>
        <taxon>Gnathostomatidae</taxon>
        <taxon>Gnathostoma</taxon>
    </lineage>
</organism>
<gene>
    <name evidence="1" type="ORF">AB6A40_009599</name>
</gene>
<dbReference type="Proteomes" id="UP001608902">
    <property type="component" value="Unassembled WGS sequence"/>
</dbReference>
<sequence length="151" mass="16958">MFLSAVVLFTVFTTLLSVWRIRMIAILNSEVTINDRSVRYELMPEGDLQTVISVIVLLSLMPDSNGSFKTITPQVCIKNPENSLINRSQTIAIVYLVHGSTRTTASYPNRANPRLGCHRMAVEQIDELCFDVGIVESDFIRICYGRNVSLC</sequence>
<dbReference type="AlphaFoldDB" id="A0ABD6F1U8"/>
<evidence type="ECO:0000313" key="2">
    <source>
        <dbReference type="Proteomes" id="UP001608902"/>
    </source>
</evidence>
<keyword evidence="2" id="KW-1185">Reference proteome</keyword>